<dbReference type="GO" id="GO:0003908">
    <property type="term" value="F:methylated-DNA-[protein]-cysteine S-methyltransferase activity"/>
    <property type="evidence" value="ECO:0007669"/>
    <property type="project" value="UniProtKB-UniRule"/>
</dbReference>
<evidence type="ECO:0000256" key="9">
    <source>
        <dbReference type="HAMAP-Rule" id="MF_00772"/>
    </source>
</evidence>
<dbReference type="Gene3D" id="1.10.10.10">
    <property type="entry name" value="Winged helix-like DNA-binding domain superfamily/Winged helix DNA-binding domain"/>
    <property type="match status" value="1"/>
</dbReference>
<dbReference type="SUPFAM" id="SSF53155">
    <property type="entry name" value="Methylated DNA-protein cysteine methyltransferase domain"/>
    <property type="match status" value="1"/>
</dbReference>
<name>A0A7Y5ZY37_9CELL</name>
<evidence type="ECO:0000256" key="5">
    <source>
        <dbReference type="ARBA" id="ARBA00022679"/>
    </source>
</evidence>
<dbReference type="SUPFAM" id="SSF46767">
    <property type="entry name" value="Methylated DNA-protein cysteine methyltransferase, C-terminal domain"/>
    <property type="match status" value="1"/>
</dbReference>
<feature type="domain" description="Methylated-DNA-[protein]-cysteine S-methyltransferase DNA binding" evidence="10">
    <location>
        <begin position="93"/>
        <end position="174"/>
    </location>
</feature>
<sequence>MTVQDDVTRDLELLEEVRVVHTVVPSPLGPITLVAHDGGLSALLLPDSKYEAVQGPFGERADDEFEQVQTQLDEYFAGTRTQFDLPLHLIGTAFQRRVWEGLLRIPYGHTWSYGDLAAEIGLDPRTSSRAVGAANGRNRIAIVVPCHRVIGADGSLTGFAAGLDRKRFLLGHEAKGRPREHLLF</sequence>
<comment type="similarity">
    <text evidence="2 9">Belongs to the MGMT family.</text>
</comment>
<feature type="domain" description="Methylguanine DNA methyltransferase ribonuclease-like" evidence="11">
    <location>
        <begin position="19"/>
        <end position="88"/>
    </location>
</feature>
<keyword evidence="5 9" id="KW-0808">Transferase</keyword>
<comment type="miscellaneous">
    <text evidence="9">This enzyme catalyzes only one turnover and therefore is not strictly catalytic. According to one definition, an enzyme is a biocatalyst that acts repeatedly and over many reaction cycles.</text>
</comment>
<proteinExistence type="inferred from homology"/>
<dbReference type="PANTHER" id="PTHR10815">
    <property type="entry name" value="METHYLATED-DNA--PROTEIN-CYSTEINE METHYLTRANSFERASE"/>
    <property type="match status" value="1"/>
</dbReference>
<dbReference type="GO" id="GO:0032259">
    <property type="term" value="P:methylation"/>
    <property type="evidence" value="ECO:0007669"/>
    <property type="project" value="UniProtKB-KW"/>
</dbReference>
<dbReference type="RefSeq" id="WP_175346167.1">
    <property type="nucleotide sequence ID" value="NZ_JABMCI010000043.1"/>
</dbReference>
<evidence type="ECO:0000259" key="10">
    <source>
        <dbReference type="Pfam" id="PF01035"/>
    </source>
</evidence>
<evidence type="ECO:0000256" key="1">
    <source>
        <dbReference type="ARBA" id="ARBA00001286"/>
    </source>
</evidence>
<dbReference type="PANTHER" id="PTHR10815:SF5">
    <property type="entry name" value="METHYLATED-DNA--PROTEIN-CYSTEINE METHYLTRANSFERASE"/>
    <property type="match status" value="1"/>
</dbReference>
<protein>
    <recommendedName>
        <fullName evidence="9">Methylated-DNA--protein-cysteine methyltransferase</fullName>
        <ecNumber evidence="9">2.1.1.63</ecNumber>
    </recommendedName>
    <alternativeName>
        <fullName evidence="9">6-O-methylguanine-DNA methyltransferase</fullName>
        <shortName evidence="9">MGMT</shortName>
    </alternativeName>
    <alternativeName>
        <fullName evidence="9">O-6-methylguanine-DNA-alkyltransferase</fullName>
    </alternativeName>
</protein>
<evidence type="ECO:0000256" key="4">
    <source>
        <dbReference type="ARBA" id="ARBA00022603"/>
    </source>
</evidence>
<dbReference type="InterPro" id="IPR036388">
    <property type="entry name" value="WH-like_DNA-bd_sf"/>
</dbReference>
<evidence type="ECO:0000259" key="11">
    <source>
        <dbReference type="Pfam" id="PF02870"/>
    </source>
</evidence>
<dbReference type="Pfam" id="PF02870">
    <property type="entry name" value="Methyltransf_1N"/>
    <property type="match status" value="1"/>
</dbReference>
<keyword evidence="7 9" id="KW-0234">DNA repair</keyword>
<dbReference type="InterPro" id="IPR001497">
    <property type="entry name" value="MethylDNA_cys_MeTrfase_AS"/>
</dbReference>
<comment type="function">
    <text evidence="9">Involved in the cellular defense against the biological effects of O6-methylguanine (O6-MeG) and O4-methylthymine (O4-MeT) in DNA. Repairs the methylated nucleobase in DNA by stoichiometrically transferring the methyl group to a cysteine residue in the enzyme. This is a suicide reaction: the enzyme is irreversibly inactivated.</text>
</comment>
<dbReference type="FunFam" id="1.10.10.10:FF:000214">
    <property type="entry name" value="Methylated-DNA--protein-cysteine methyltransferase"/>
    <property type="match status" value="1"/>
</dbReference>
<comment type="catalytic activity">
    <reaction evidence="8 9">
        <text>a 6-O-methyl-2'-deoxyguanosine in DNA + L-cysteinyl-[protein] = S-methyl-L-cysteinyl-[protein] + a 2'-deoxyguanosine in DNA</text>
        <dbReference type="Rhea" id="RHEA:24000"/>
        <dbReference type="Rhea" id="RHEA-COMP:10131"/>
        <dbReference type="Rhea" id="RHEA-COMP:10132"/>
        <dbReference type="Rhea" id="RHEA-COMP:11367"/>
        <dbReference type="Rhea" id="RHEA-COMP:11368"/>
        <dbReference type="ChEBI" id="CHEBI:29950"/>
        <dbReference type="ChEBI" id="CHEBI:82612"/>
        <dbReference type="ChEBI" id="CHEBI:85445"/>
        <dbReference type="ChEBI" id="CHEBI:85448"/>
        <dbReference type="EC" id="2.1.1.63"/>
    </reaction>
</comment>
<dbReference type="NCBIfam" id="TIGR00589">
    <property type="entry name" value="ogt"/>
    <property type="match status" value="1"/>
</dbReference>
<evidence type="ECO:0000313" key="13">
    <source>
        <dbReference type="Proteomes" id="UP000565724"/>
    </source>
</evidence>
<dbReference type="Pfam" id="PF01035">
    <property type="entry name" value="DNA_binding_1"/>
    <property type="match status" value="1"/>
</dbReference>
<evidence type="ECO:0000313" key="12">
    <source>
        <dbReference type="EMBL" id="NUU16271.1"/>
    </source>
</evidence>
<dbReference type="EMBL" id="JABMCI010000043">
    <property type="protein sequence ID" value="NUU16271.1"/>
    <property type="molecule type" value="Genomic_DNA"/>
</dbReference>
<dbReference type="InterPro" id="IPR036217">
    <property type="entry name" value="MethylDNA_cys_MeTrfase_DNAb"/>
</dbReference>
<comment type="caution">
    <text evidence="12">The sequence shown here is derived from an EMBL/GenBank/DDBJ whole genome shotgun (WGS) entry which is preliminary data.</text>
</comment>
<keyword evidence="3 9" id="KW-0963">Cytoplasm</keyword>
<organism evidence="12 13">
    <name type="scientific">Cellulomonas humilata</name>
    <dbReference type="NCBI Taxonomy" id="144055"/>
    <lineage>
        <taxon>Bacteria</taxon>
        <taxon>Bacillati</taxon>
        <taxon>Actinomycetota</taxon>
        <taxon>Actinomycetes</taxon>
        <taxon>Micrococcales</taxon>
        <taxon>Cellulomonadaceae</taxon>
        <taxon>Cellulomonas</taxon>
    </lineage>
</organism>
<keyword evidence="13" id="KW-1185">Reference proteome</keyword>
<reference evidence="12 13" key="1">
    <citation type="submission" date="2020-05" db="EMBL/GenBank/DDBJ databases">
        <title>Genome Sequencing of Type Strains.</title>
        <authorList>
            <person name="Lemaire J.F."/>
            <person name="Inderbitzin P."/>
            <person name="Gregorio O.A."/>
            <person name="Collins S.B."/>
            <person name="Wespe N."/>
            <person name="Knight-Connoni V."/>
        </authorList>
    </citation>
    <scope>NUCLEOTIDE SEQUENCE [LARGE SCALE GENOMIC DNA]</scope>
    <source>
        <strain evidence="12 13">ATCC 25174</strain>
    </source>
</reference>
<dbReference type="GO" id="GO:0006307">
    <property type="term" value="P:DNA alkylation repair"/>
    <property type="evidence" value="ECO:0007669"/>
    <property type="project" value="UniProtKB-UniRule"/>
</dbReference>
<evidence type="ECO:0000256" key="6">
    <source>
        <dbReference type="ARBA" id="ARBA00022763"/>
    </source>
</evidence>
<dbReference type="InterPro" id="IPR036631">
    <property type="entry name" value="MGMT_N_sf"/>
</dbReference>
<dbReference type="AlphaFoldDB" id="A0A7Y5ZY37"/>
<comment type="catalytic activity">
    <reaction evidence="1 9">
        <text>a 4-O-methyl-thymidine in DNA + L-cysteinyl-[protein] = a thymidine in DNA + S-methyl-L-cysteinyl-[protein]</text>
        <dbReference type="Rhea" id="RHEA:53428"/>
        <dbReference type="Rhea" id="RHEA-COMP:10131"/>
        <dbReference type="Rhea" id="RHEA-COMP:10132"/>
        <dbReference type="Rhea" id="RHEA-COMP:13555"/>
        <dbReference type="Rhea" id="RHEA-COMP:13556"/>
        <dbReference type="ChEBI" id="CHEBI:29950"/>
        <dbReference type="ChEBI" id="CHEBI:82612"/>
        <dbReference type="ChEBI" id="CHEBI:137386"/>
        <dbReference type="ChEBI" id="CHEBI:137387"/>
        <dbReference type="EC" id="2.1.1.63"/>
    </reaction>
</comment>
<feature type="active site" description="Nucleophile; methyl group acceptor" evidence="9">
    <location>
        <position position="146"/>
    </location>
</feature>
<accession>A0A7Y5ZY37</accession>
<comment type="subcellular location">
    <subcellularLocation>
        <location evidence="9">Cytoplasm</location>
    </subcellularLocation>
</comment>
<dbReference type="InterPro" id="IPR023546">
    <property type="entry name" value="MGMT"/>
</dbReference>
<evidence type="ECO:0000256" key="7">
    <source>
        <dbReference type="ARBA" id="ARBA00023204"/>
    </source>
</evidence>
<dbReference type="CDD" id="cd06445">
    <property type="entry name" value="ATase"/>
    <property type="match status" value="1"/>
</dbReference>
<dbReference type="InterPro" id="IPR008332">
    <property type="entry name" value="MethylG_MeTrfase_N"/>
</dbReference>
<dbReference type="PROSITE" id="PS00374">
    <property type="entry name" value="MGMT"/>
    <property type="match status" value="1"/>
</dbReference>
<keyword evidence="6 9" id="KW-0227">DNA damage</keyword>
<dbReference type="GO" id="GO:0005737">
    <property type="term" value="C:cytoplasm"/>
    <property type="evidence" value="ECO:0007669"/>
    <property type="project" value="UniProtKB-SubCell"/>
</dbReference>
<dbReference type="InterPro" id="IPR014048">
    <property type="entry name" value="MethylDNA_cys_MeTrfase_DNA-bd"/>
</dbReference>
<dbReference type="Proteomes" id="UP000565724">
    <property type="component" value="Unassembled WGS sequence"/>
</dbReference>
<gene>
    <name evidence="12" type="ORF">HP550_03275</name>
</gene>
<evidence type="ECO:0000256" key="2">
    <source>
        <dbReference type="ARBA" id="ARBA00008711"/>
    </source>
</evidence>
<dbReference type="EC" id="2.1.1.63" evidence="9"/>
<evidence type="ECO:0000256" key="3">
    <source>
        <dbReference type="ARBA" id="ARBA00022490"/>
    </source>
</evidence>
<evidence type="ECO:0000256" key="8">
    <source>
        <dbReference type="ARBA" id="ARBA00049348"/>
    </source>
</evidence>
<keyword evidence="4 9" id="KW-0489">Methyltransferase</keyword>
<dbReference type="HAMAP" id="MF_00772">
    <property type="entry name" value="OGT"/>
    <property type="match status" value="1"/>
</dbReference>
<dbReference type="Gene3D" id="3.30.160.70">
    <property type="entry name" value="Methylated DNA-protein cysteine methyltransferase domain"/>
    <property type="match status" value="1"/>
</dbReference>